<protein>
    <recommendedName>
        <fullName evidence="7">Annexin</fullName>
    </recommendedName>
</protein>
<evidence type="ECO:0000256" key="1">
    <source>
        <dbReference type="ARBA" id="ARBA00007831"/>
    </source>
</evidence>
<reference evidence="5 6" key="1">
    <citation type="journal article" date="2020" name="ISME J.">
        <title>Uncovering the hidden diversity of litter-decomposition mechanisms in mushroom-forming fungi.</title>
        <authorList>
            <person name="Floudas D."/>
            <person name="Bentzer J."/>
            <person name="Ahren D."/>
            <person name="Johansson T."/>
            <person name="Persson P."/>
            <person name="Tunlid A."/>
        </authorList>
    </citation>
    <scope>NUCLEOTIDE SEQUENCE [LARGE SCALE GENOMIC DNA]</scope>
    <source>
        <strain evidence="5 6">CBS 175.51</strain>
    </source>
</reference>
<feature type="compositionally biased region" description="Pro residues" evidence="4">
    <location>
        <begin position="202"/>
        <end position="211"/>
    </location>
</feature>
<feature type="compositionally biased region" description="Low complexity" evidence="4">
    <location>
        <begin position="185"/>
        <end position="194"/>
    </location>
</feature>
<dbReference type="InterPro" id="IPR037104">
    <property type="entry name" value="Annexin_sf"/>
</dbReference>
<name>A0A8H5FDE1_9AGAR</name>
<organism evidence="5 6">
    <name type="scientific">Ephemerocybe angulata</name>
    <dbReference type="NCBI Taxonomy" id="980116"/>
    <lineage>
        <taxon>Eukaryota</taxon>
        <taxon>Fungi</taxon>
        <taxon>Dikarya</taxon>
        <taxon>Basidiomycota</taxon>
        <taxon>Agaricomycotina</taxon>
        <taxon>Agaricomycetes</taxon>
        <taxon>Agaricomycetidae</taxon>
        <taxon>Agaricales</taxon>
        <taxon>Agaricineae</taxon>
        <taxon>Psathyrellaceae</taxon>
        <taxon>Ephemerocybe</taxon>
    </lineage>
</organism>
<evidence type="ECO:0000313" key="6">
    <source>
        <dbReference type="Proteomes" id="UP000541558"/>
    </source>
</evidence>
<dbReference type="AlphaFoldDB" id="A0A8H5FDE1"/>
<dbReference type="GO" id="GO:0012506">
    <property type="term" value="C:vesicle membrane"/>
    <property type="evidence" value="ECO:0007669"/>
    <property type="project" value="TreeGrafter"/>
</dbReference>
<dbReference type="SUPFAM" id="SSF47874">
    <property type="entry name" value="Annexin"/>
    <property type="match status" value="1"/>
</dbReference>
<dbReference type="Gene3D" id="1.10.220.10">
    <property type="entry name" value="Annexin"/>
    <property type="match status" value="3"/>
</dbReference>
<dbReference type="GO" id="GO:0005886">
    <property type="term" value="C:plasma membrane"/>
    <property type="evidence" value="ECO:0007669"/>
    <property type="project" value="TreeGrafter"/>
</dbReference>
<gene>
    <name evidence="5" type="ORF">D9611_005272</name>
</gene>
<feature type="compositionally biased region" description="Pro residues" evidence="4">
    <location>
        <begin position="218"/>
        <end position="246"/>
    </location>
</feature>
<dbReference type="GO" id="GO:0005509">
    <property type="term" value="F:calcium ion binding"/>
    <property type="evidence" value="ECO:0007669"/>
    <property type="project" value="InterPro"/>
</dbReference>
<feature type="region of interest" description="Disordered" evidence="4">
    <location>
        <begin position="1"/>
        <end position="251"/>
    </location>
</feature>
<sequence length="626" mass="65417">MSDPNAHPPQQQRSRGSLRDIREASLDATSRLSQARGVQLSPDDGKGDLADPTAASAQPPPAQGQDRAAQGQPQGQYAPPPGAPPQGQYAPPPGAPPAGQYAPPPGAPPAGQYPPPAGSPPPAGQYHGYAPPPGQYPGYPPPPGQYPGYPPPPGQYGYPPPAGYAPQYGGYAPPGAPPPPGGGYYQQPPYNPYGGAPGYGYAPPPGAPPGQAPLATPGQPPAPAGTPGAPAPPPPVGPPGQPPFPGAPAGAYHPGYPGAPGGYGAPPAPGYPAAVGGIAAPPVGYSVWYLGAEIVHPDTAAAPLGATKVPGYNPESDYNALVKLTRATGAAGEVAVARILLGLGVKERDALNDFVVAKTGSDLAGWLDNYVMDTNARQILKGVALGPLGYDVLLLKTALQGIGTNEALLTELLLNRPQDELRLLIAAYKKRYGKDLVDAVKADLSGKYERMFVMALNTQRAPDSVPVDHTQVATDVEVLVNAVKKKDEMPFIEIFVNRSHPHLAAVITAYGLRHKSLSKIVKKTFSGDLERSLLYILHGVKQKRDGQGIYRDGKLLEKTMAGLGTRNETLIYRTVRAHWNPSRFEAIKKAYLSRYGKTLEHRIKGETSGVYRDVLLLVVNTSAGKG</sequence>
<comment type="caution">
    <text evidence="5">The sequence shown here is derived from an EMBL/GenBank/DDBJ whole genome shotgun (WGS) entry which is preliminary data.</text>
</comment>
<keyword evidence="6" id="KW-1185">Reference proteome</keyword>
<dbReference type="PANTHER" id="PTHR10502:SF102">
    <property type="entry name" value="ANNEXIN B11"/>
    <property type="match status" value="1"/>
</dbReference>
<keyword evidence="3" id="KW-0041">Annexin</keyword>
<dbReference type="GO" id="GO:0005544">
    <property type="term" value="F:calcium-dependent phospholipid binding"/>
    <property type="evidence" value="ECO:0007669"/>
    <property type="project" value="InterPro"/>
</dbReference>
<dbReference type="GO" id="GO:0005737">
    <property type="term" value="C:cytoplasm"/>
    <property type="evidence" value="ECO:0007669"/>
    <property type="project" value="TreeGrafter"/>
</dbReference>
<dbReference type="InterPro" id="IPR001464">
    <property type="entry name" value="Annexin"/>
</dbReference>
<evidence type="ECO:0000256" key="2">
    <source>
        <dbReference type="ARBA" id="ARBA00022737"/>
    </source>
</evidence>
<proteinExistence type="inferred from homology"/>
<dbReference type="PROSITE" id="PS51897">
    <property type="entry name" value="ANNEXIN_2"/>
    <property type="match status" value="3"/>
</dbReference>
<comment type="similarity">
    <text evidence="1">Belongs to the annexin family.</text>
</comment>
<feature type="compositionally biased region" description="Low complexity" evidence="4">
    <location>
        <begin position="164"/>
        <end position="173"/>
    </location>
</feature>
<dbReference type="GO" id="GO:0001786">
    <property type="term" value="F:phosphatidylserine binding"/>
    <property type="evidence" value="ECO:0007669"/>
    <property type="project" value="TreeGrafter"/>
</dbReference>
<feature type="compositionally biased region" description="Low complexity" evidence="4">
    <location>
        <begin position="50"/>
        <end position="77"/>
    </location>
</feature>
<dbReference type="OrthoDB" id="37886at2759"/>
<keyword evidence="2" id="KW-0677">Repeat</keyword>
<dbReference type="Pfam" id="PF00191">
    <property type="entry name" value="Annexin"/>
    <property type="match status" value="3"/>
</dbReference>
<accession>A0A8H5FDE1</accession>
<evidence type="ECO:0000256" key="4">
    <source>
        <dbReference type="SAM" id="MobiDB-lite"/>
    </source>
</evidence>
<evidence type="ECO:0000256" key="3">
    <source>
        <dbReference type="ARBA" id="ARBA00023216"/>
    </source>
</evidence>
<feature type="compositionally biased region" description="Pro residues" evidence="4">
    <location>
        <begin position="130"/>
        <end position="163"/>
    </location>
</feature>
<dbReference type="EMBL" id="JAACJK010000110">
    <property type="protein sequence ID" value="KAF5332699.1"/>
    <property type="molecule type" value="Genomic_DNA"/>
</dbReference>
<dbReference type="GO" id="GO:0005634">
    <property type="term" value="C:nucleus"/>
    <property type="evidence" value="ECO:0007669"/>
    <property type="project" value="TreeGrafter"/>
</dbReference>
<dbReference type="PANTHER" id="PTHR10502">
    <property type="entry name" value="ANNEXIN"/>
    <property type="match status" value="1"/>
</dbReference>
<evidence type="ECO:0000313" key="5">
    <source>
        <dbReference type="EMBL" id="KAF5332699.1"/>
    </source>
</evidence>
<dbReference type="PRINTS" id="PR00196">
    <property type="entry name" value="ANNEXIN"/>
</dbReference>
<evidence type="ECO:0008006" key="7">
    <source>
        <dbReference type="Google" id="ProtNLM"/>
    </source>
</evidence>
<dbReference type="InterPro" id="IPR018502">
    <property type="entry name" value="Annexin_repeat"/>
</dbReference>
<dbReference type="SMART" id="SM00335">
    <property type="entry name" value="ANX"/>
    <property type="match status" value="3"/>
</dbReference>
<dbReference type="Proteomes" id="UP000541558">
    <property type="component" value="Unassembled WGS sequence"/>
</dbReference>
<feature type="compositionally biased region" description="Pro residues" evidence="4">
    <location>
        <begin position="78"/>
        <end position="123"/>
    </location>
</feature>